<dbReference type="InterPro" id="IPR006171">
    <property type="entry name" value="TOPRIM_dom"/>
</dbReference>
<feature type="domain" description="Toprim" evidence="13">
    <location>
        <begin position="253"/>
        <end position="336"/>
    </location>
</feature>
<evidence type="ECO:0000256" key="11">
    <source>
        <dbReference type="ARBA" id="ARBA00023125"/>
    </source>
</evidence>
<accession>A0A0F9JG29</accession>
<comment type="caution">
    <text evidence="14">The sequence shown here is derived from an EMBL/GenBank/DDBJ whole genome shotgun (WGS) entry which is preliminary data.</text>
</comment>
<dbReference type="Gene3D" id="3.90.980.10">
    <property type="entry name" value="DNA primase, catalytic core, N-terminal domain"/>
    <property type="match status" value="1"/>
</dbReference>
<evidence type="ECO:0000256" key="1">
    <source>
        <dbReference type="ARBA" id="ARBA00001947"/>
    </source>
</evidence>
<dbReference type="InterPro" id="IPR036977">
    <property type="entry name" value="DNA_primase_Znf_CHC2"/>
</dbReference>
<dbReference type="InterPro" id="IPR037068">
    <property type="entry name" value="DNA_primase_core_N_sf"/>
</dbReference>
<dbReference type="NCBIfam" id="TIGR01391">
    <property type="entry name" value="dnaG"/>
    <property type="match status" value="1"/>
</dbReference>
<dbReference type="AlphaFoldDB" id="A0A0F9JG29"/>
<evidence type="ECO:0000256" key="4">
    <source>
        <dbReference type="ARBA" id="ARBA00022679"/>
    </source>
</evidence>
<keyword evidence="10" id="KW-0460">Magnesium</keyword>
<proteinExistence type="inferred from homology"/>
<keyword evidence="2" id="KW-0240">DNA-directed RNA polymerase</keyword>
<keyword evidence="8" id="KW-0863">Zinc-finger</keyword>
<evidence type="ECO:0000256" key="5">
    <source>
        <dbReference type="ARBA" id="ARBA00022695"/>
    </source>
</evidence>
<dbReference type="SMART" id="SM00400">
    <property type="entry name" value="ZnF_CHCC"/>
    <property type="match status" value="1"/>
</dbReference>
<evidence type="ECO:0000256" key="2">
    <source>
        <dbReference type="ARBA" id="ARBA00022478"/>
    </source>
</evidence>
<evidence type="ECO:0000256" key="6">
    <source>
        <dbReference type="ARBA" id="ARBA00022705"/>
    </source>
</evidence>
<dbReference type="PANTHER" id="PTHR30313:SF2">
    <property type="entry name" value="DNA PRIMASE"/>
    <property type="match status" value="1"/>
</dbReference>
<dbReference type="HAMAP" id="MF_00974">
    <property type="entry name" value="DNA_primase_DnaG"/>
    <property type="match status" value="1"/>
</dbReference>
<evidence type="ECO:0000256" key="9">
    <source>
        <dbReference type="ARBA" id="ARBA00022833"/>
    </source>
</evidence>
<dbReference type="GO" id="GO:0008270">
    <property type="term" value="F:zinc ion binding"/>
    <property type="evidence" value="ECO:0007669"/>
    <property type="project" value="UniProtKB-KW"/>
</dbReference>
<evidence type="ECO:0000256" key="7">
    <source>
        <dbReference type="ARBA" id="ARBA00022723"/>
    </source>
</evidence>
<dbReference type="PROSITE" id="PS50880">
    <property type="entry name" value="TOPRIM"/>
    <property type="match status" value="1"/>
</dbReference>
<dbReference type="Gene3D" id="3.90.580.10">
    <property type="entry name" value="Zinc finger, CHC2-type domain"/>
    <property type="match status" value="1"/>
</dbReference>
<dbReference type="InterPro" id="IPR013264">
    <property type="entry name" value="DNAG_N"/>
</dbReference>
<dbReference type="Gene3D" id="3.40.1360.10">
    <property type="match status" value="1"/>
</dbReference>
<dbReference type="SUPFAM" id="SSF57783">
    <property type="entry name" value="Zinc beta-ribbon"/>
    <property type="match status" value="1"/>
</dbReference>
<dbReference type="GO" id="GO:0006269">
    <property type="term" value="P:DNA replication, synthesis of primer"/>
    <property type="evidence" value="ECO:0007669"/>
    <property type="project" value="UniProtKB-KW"/>
</dbReference>
<keyword evidence="4" id="KW-0808">Transferase</keyword>
<dbReference type="PIRSF" id="PIRSF002811">
    <property type="entry name" value="DnaG"/>
    <property type="match status" value="1"/>
</dbReference>
<keyword evidence="12" id="KW-0804">Transcription</keyword>
<evidence type="ECO:0000313" key="14">
    <source>
        <dbReference type="EMBL" id="KKM68588.1"/>
    </source>
</evidence>
<gene>
    <name evidence="14" type="ORF">LCGC14_1459380</name>
</gene>
<keyword evidence="7" id="KW-0479">Metal-binding</keyword>
<dbReference type="InterPro" id="IPR030846">
    <property type="entry name" value="DnaG_bac"/>
</dbReference>
<dbReference type="InterPro" id="IPR006295">
    <property type="entry name" value="DNA_primase_DnaG"/>
</dbReference>
<comment type="cofactor">
    <cofactor evidence="1">
        <name>Zn(2+)</name>
        <dbReference type="ChEBI" id="CHEBI:29105"/>
    </cofactor>
</comment>
<keyword evidence="9" id="KW-0862">Zinc</keyword>
<reference evidence="14" key="1">
    <citation type="journal article" date="2015" name="Nature">
        <title>Complex archaea that bridge the gap between prokaryotes and eukaryotes.</title>
        <authorList>
            <person name="Spang A."/>
            <person name="Saw J.H."/>
            <person name="Jorgensen S.L."/>
            <person name="Zaremba-Niedzwiedzka K."/>
            <person name="Martijn J."/>
            <person name="Lind A.E."/>
            <person name="van Eijk R."/>
            <person name="Schleper C."/>
            <person name="Guy L."/>
            <person name="Ettema T.J."/>
        </authorList>
    </citation>
    <scope>NUCLEOTIDE SEQUENCE</scope>
</reference>
<dbReference type="GO" id="GO:0000428">
    <property type="term" value="C:DNA-directed RNA polymerase complex"/>
    <property type="evidence" value="ECO:0007669"/>
    <property type="project" value="UniProtKB-KW"/>
</dbReference>
<dbReference type="FunFam" id="3.90.580.10:FF:000001">
    <property type="entry name" value="DNA primase"/>
    <property type="match status" value="1"/>
</dbReference>
<dbReference type="InterPro" id="IPR050219">
    <property type="entry name" value="DnaG_primase"/>
</dbReference>
<dbReference type="GO" id="GO:1990077">
    <property type="term" value="C:primosome complex"/>
    <property type="evidence" value="ECO:0007669"/>
    <property type="project" value="UniProtKB-KW"/>
</dbReference>
<dbReference type="InterPro" id="IPR016136">
    <property type="entry name" value="DNA_helicase_N/primase_C"/>
</dbReference>
<dbReference type="PANTHER" id="PTHR30313">
    <property type="entry name" value="DNA PRIMASE"/>
    <property type="match status" value="1"/>
</dbReference>
<dbReference type="GO" id="GO:0003677">
    <property type="term" value="F:DNA binding"/>
    <property type="evidence" value="ECO:0007669"/>
    <property type="project" value="UniProtKB-KW"/>
</dbReference>
<dbReference type="Pfam" id="PF01807">
    <property type="entry name" value="Zn_ribbon_DnaG"/>
    <property type="match status" value="1"/>
</dbReference>
<dbReference type="FunFam" id="3.90.980.10:FF:000001">
    <property type="entry name" value="DNA primase"/>
    <property type="match status" value="1"/>
</dbReference>
<evidence type="ECO:0000256" key="8">
    <source>
        <dbReference type="ARBA" id="ARBA00022771"/>
    </source>
</evidence>
<dbReference type="InterPro" id="IPR002694">
    <property type="entry name" value="Znf_CHC2"/>
</dbReference>
<name>A0A0F9JG29_9ZZZZ</name>
<protein>
    <recommendedName>
        <fullName evidence="13">Toprim domain-containing protein</fullName>
    </recommendedName>
</protein>
<keyword evidence="6" id="KW-0235">DNA replication</keyword>
<evidence type="ECO:0000256" key="3">
    <source>
        <dbReference type="ARBA" id="ARBA00022515"/>
    </source>
</evidence>
<dbReference type="Pfam" id="PF08275">
    <property type="entry name" value="DNAG_N"/>
    <property type="match status" value="1"/>
</dbReference>
<dbReference type="GO" id="GO:0003899">
    <property type="term" value="F:DNA-directed RNA polymerase activity"/>
    <property type="evidence" value="ECO:0007669"/>
    <property type="project" value="InterPro"/>
</dbReference>
<dbReference type="CDD" id="cd03364">
    <property type="entry name" value="TOPRIM_DnaG_primases"/>
    <property type="match status" value="1"/>
</dbReference>
<dbReference type="Gene3D" id="1.10.860.10">
    <property type="entry name" value="DNAb Helicase, Chain A"/>
    <property type="match status" value="1"/>
</dbReference>
<dbReference type="GO" id="GO:0005737">
    <property type="term" value="C:cytoplasm"/>
    <property type="evidence" value="ECO:0007669"/>
    <property type="project" value="TreeGrafter"/>
</dbReference>
<dbReference type="SUPFAM" id="SSF56731">
    <property type="entry name" value="DNA primase core"/>
    <property type="match status" value="1"/>
</dbReference>
<evidence type="ECO:0000256" key="12">
    <source>
        <dbReference type="ARBA" id="ARBA00023163"/>
    </source>
</evidence>
<dbReference type="Pfam" id="PF13155">
    <property type="entry name" value="Toprim_2"/>
    <property type="match status" value="1"/>
</dbReference>
<keyword evidence="5" id="KW-0548">Nucleotidyltransferase</keyword>
<keyword evidence="3" id="KW-0639">Primosome</keyword>
<sequence>MEIVDQIRQTASIVEIASQYTTLRKRGNKHIGLCPFHSEKTPSFTVDNEKQLFHCFGCSVGGDIFTLVMEKENLSFPEALKYLAEKYNIPLPKKREFSPQLQKLEEQLLKINENTLAFFKKNLFTTKEGEKALEYLKKRGISEEIIQKLKIGYALNSWDSLLSFFKEKKVTPKLLEKAGLVLYNQKKDSYYDRFRGRIIFPIFGLTGKVVAFGGRSIIDAEPKYLNSPDTPVYSKGKILYGLNFSKESIRDTGEVIIVEGYTDFVSLYQAGITNIAASLGTSLTSDQVSQTLRFAPKIIINYDGDSAGKVATSRGISLYFEKASEPEILILPENLDPDSYLRKYGADKYITHLKKGGMPLIKFLIKLFAPENGIKSVEEKINIATKIIEIILINPNTIRGSEYLKQVSEYLALDEQIVRNSIRIKQSPKESTEKSQEKVSFLLAEKRLLQILLEDKHIASYVFPEMKEEHFHGLKTEPIFAALTECSKKGIEPDFNELRQKIDPSLQSSLAKVGLLEKEQAATVEEAFECLNALKQFSLENRKKELKAEIISMEKKGDKEKLRSLLIQRQDIINQLSSLSKRNYQNLSYNNRDITAKEKN</sequence>
<dbReference type="InterPro" id="IPR034151">
    <property type="entry name" value="TOPRIM_DnaG_bac"/>
</dbReference>
<evidence type="ECO:0000256" key="10">
    <source>
        <dbReference type="ARBA" id="ARBA00022842"/>
    </source>
</evidence>
<dbReference type="SMART" id="SM00493">
    <property type="entry name" value="TOPRIM"/>
    <property type="match status" value="1"/>
</dbReference>
<keyword evidence="11" id="KW-0238">DNA-binding</keyword>
<evidence type="ECO:0000259" key="13">
    <source>
        <dbReference type="PROSITE" id="PS50880"/>
    </source>
</evidence>
<organism evidence="14">
    <name type="scientific">marine sediment metagenome</name>
    <dbReference type="NCBI Taxonomy" id="412755"/>
    <lineage>
        <taxon>unclassified sequences</taxon>
        <taxon>metagenomes</taxon>
        <taxon>ecological metagenomes</taxon>
    </lineage>
</organism>
<dbReference type="EMBL" id="LAZR01010141">
    <property type="protein sequence ID" value="KKM68588.1"/>
    <property type="molecule type" value="Genomic_DNA"/>
</dbReference>